<dbReference type="InterPro" id="IPR027417">
    <property type="entry name" value="P-loop_NTPase"/>
</dbReference>
<feature type="non-terminal residue" evidence="2">
    <location>
        <position position="81"/>
    </location>
</feature>
<evidence type="ECO:0000313" key="2">
    <source>
        <dbReference type="EMBL" id="VAW21880.1"/>
    </source>
</evidence>
<feature type="domain" description="AAA" evidence="1">
    <location>
        <begin position="4"/>
        <end position="79"/>
    </location>
</feature>
<name>A0A3B0TYQ4_9ZZZZ</name>
<dbReference type="Gene3D" id="3.40.50.300">
    <property type="entry name" value="P-loop containing nucleotide triphosphate hydrolases"/>
    <property type="match status" value="1"/>
</dbReference>
<organism evidence="2">
    <name type="scientific">hydrothermal vent metagenome</name>
    <dbReference type="NCBI Taxonomy" id="652676"/>
    <lineage>
        <taxon>unclassified sequences</taxon>
        <taxon>metagenomes</taxon>
        <taxon>ecological metagenomes</taxon>
    </lineage>
</organism>
<reference evidence="2" key="1">
    <citation type="submission" date="2018-06" db="EMBL/GenBank/DDBJ databases">
        <authorList>
            <person name="Zhirakovskaya E."/>
        </authorList>
    </citation>
    <scope>NUCLEOTIDE SEQUENCE</scope>
</reference>
<accession>A0A3B0TYQ4</accession>
<dbReference type="InterPro" id="IPR050678">
    <property type="entry name" value="DNA_Partitioning_ATPase"/>
</dbReference>
<dbReference type="InterPro" id="IPR025669">
    <property type="entry name" value="AAA_dom"/>
</dbReference>
<gene>
    <name evidence="2" type="ORF">MNBD_ALPHA12-1848</name>
</gene>
<proteinExistence type="predicted"/>
<protein>
    <submittedName>
        <fullName evidence="2">Chromosome (Plasmid) partitioning protein ParA</fullName>
    </submittedName>
</protein>
<dbReference type="AlphaFoldDB" id="A0A3B0TYQ4"/>
<dbReference type="SUPFAM" id="SSF52540">
    <property type="entry name" value="P-loop containing nucleoside triphosphate hydrolases"/>
    <property type="match status" value="1"/>
</dbReference>
<dbReference type="CDD" id="cd02042">
    <property type="entry name" value="ParAB_family"/>
    <property type="match status" value="1"/>
</dbReference>
<dbReference type="EMBL" id="UOEO01000188">
    <property type="protein sequence ID" value="VAW21880.1"/>
    <property type="molecule type" value="Genomic_DNA"/>
</dbReference>
<dbReference type="PANTHER" id="PTHR13696:SF52">
    <property type="entry name" value="PARA FAMILY PROTEIN CT_582"/>
    <property type="match status" value="1"/>
</dbReference>
<dbReference type="PANTHER" id="PTHR13696">
    <property type="entry name" value="P-LOOP CONTAINING NUCLEOSIDE TRIPHOSPHATE HYDROLASE"/>
    <property type="match status" value="1"/>
</dbReference>
<dbReference type="Pfam" id="PF13614">
    <property type="entry name" value="AAA_31"/>
    <property type="match status" value="1"/>
</dbReference>
<evidence type="ECO:0000259" key="1">
    <source>
        <dbReference type="Pfam" id="PF13614"/>
    </source>
</evidence>
<sequence length="81" mass="8403">MGPRILTLANQKGGVGKTTTAINLATALAAVGERVLIVDVDPQGNASTGLGVSRQERIISAYDVLMGEARVSEAIIETRVP</sequence>